<reference evidence="1 2" key="1">
    <citation type="submission" date="2024-01" db="EMBL/GenBank/DDBJ databases">
        <title>The complete chloroplast genome sequence of Lithospermum erythrorhizon: insights into the phylogenetic relationship among Boraginaceae species and the maternal lineages of purple gromwells.</title>
        <authorList>
            <person name="Okada T."/>
            <person name="Watanabe K."/>
        </authorList>
    </citation>
    <scope>NUCLEOTIDE SEQUENCE [LARGE SCALE GENOMIC DNA]</scope>
</reference>
<organism evidence="1 2">
    <name type="scientific">Lithospermum erythrorhizon</name>
    <name type="common">Purple gromwell</name>
    <name type="synonym">Lithospermum officinale var. erythrorhizon</name>
    <dbReference type="NCBI Taxonomy" id="34254"/>
    <lineage>
        <taxon>Eukaryota</taxon>
        <taxon>Viridiplantae</taxon>
        <taxon>Streptophyta</taxon>
        <taxon>Embryophyta</taxon>
        <taxon>Tracheophyta</taxon>
        <taxon>Spermatophyta</taxon>
        <taxon>Magnoliopsida</taxon>
        <taxon>eudicotyledons</taxon>
        <taxon>Gunneridae</taxon>
        <taxon>Pentapetalae</taxon>
        <taxon>asterids</taxon>
        <taxon>lamiids</taxon>
        <taxon>Boraginales</taxon>
        <taxon>Boraginaceae</taxon>
        <taxon>Boraginoideae</taxon>
        <taxon>Lithospermeae</taxon>
        <taxon>Lithospermum</taxon>
    </lineage>
</organism>
<keyword evidence="2" id="KW-1185">Reference proteome</keyword>
<sequence length="130" mass="15155">MGELLTDHIFGTGLACMKTALEDFFSWVDLLVDWHKEPHQSPLHHLGNLRRILSQTNDFHSRDQERLEASSLELAESEHLLRRYRGTPPSFVTFCAATSRRHLQESIVHTLQKRQHFMADEIQHLEEAID</sequence>
<gene>
    <name evidence="1" type="ORF">LIER_19404</name>
</gene>
<evidence type="ECO:0000313" key="1">
    <source>
        <dbReference type="EMBL" id="GAA0163574.1"/>
    </source>
</evidence>
<dbReference type="EMBL" id="BAABME010004795">
    <property type="protein sequence ID" value="GAA0163574.1"/>
    <property type="molecule type" value="Genomic_DNA"/>
</dbReference>
<protein>
    <submittedName>
        <fullName evidence="1">Uncharacterized protein</fullName>
    </submittedName>
</protein>
<accession>A0AAV3QHP1</accession>
<proteinExistence type="predicted"/>
<comment type="caution">
    <text evidence="1">The sequence shown here is derived from an EMBL/GenBank/DDBJ whole genome shotgun (WGS) entry which is preliminary data.</text>
</comment>
<name>A0AAV3QHP1_LITER</name>
<dbReference type="AlphaFoldDB" id="A0AAV3QHP1"/>
<evidence type="ECO:0000313" key="2">
    <source>
        <dbReference type="Proteomes" id="UP001454036"/>
    </source>
</evidence>
<dbReference type="Proteomes" id="UP001454036">
    <property type="component" value="Unassembled WGS sequence"/>
</dbReference>